<gene>
    <name evidence="1" type="ordered locus">ELI_3610</name>
</gene>
<dbReference type="HOGENOM" id="CLU_3117963_0_0_9"/>
<evidence type="ECO:0000313" key="2">
    <source>
        <dbReference type="Proteomes" id="UP000006873"/>
    </source>
</evidence>
<sequence>MLKADNKSILNQVLSFKKAGVYLFFLVNTAALSPALQDKILHCVMVLNML</sequence>
<dbReference type="KEGG" id="elm:ELI_3610"/>
<dbReference type="AlphaFoldDB" id="E3GG28"/>
<dbReference type="EMBL" id="CP002273">
    <property type="protein sequence ID" value="ADO38568.1"/>
    <property type="molecule type" value="Genomic_DNA"/>
</dbReference>
<organism evidence="1 2">
    <name type="scientific">Eubacterium callanderi</name>
    <dbReference type="NCBI Taxonomy" id="53442"/>
    <lineage>
        <taxon>Bacteria</taxon>
        <taxon>Bacillati</taxon>
        <taxon>Bacillota</taxon>
        <taxon>Clostridia</taxon>
        <taxon>Eubacteriales</taxon>
        <taxon>Eubacteriaceae</taxon>
        <taxon>Eubacterium</taxon>
    </lineage>
</organism>
<dbReference type="RefSeq" id="WP_013381875.1">
    <property type="nucleotide sequence ID" value="NZ_CAUFHM010000002.1"/>
</dbReference>
<name>E3GG28_9FIRM</name>
<accession>E3GG28</accession>
<dbReference type="Proteomes" id="UP000006873">
    <property type="component" value="Chromosome"/>
</dbReference>
<keyword evidence="2" id="KW-1185">Reference proteome</keyword>
<reference evidence="1 2" key="2">
    <citation type="journal article" date="2011" name="J. Bacteriol.">
        <title>Complete genome sequence of a carbon monoxide-utilizing acetogen, Eubacterium limosum KIST612.</title>
        <authorList>
            <person name="Roh H."/>
            <person name="Ko H.J."/>
            <person name="Kim D."/>
            <person name="Choi D.G."/>
            <person name="Park S."/>
            <person name="Kim S."/>
            <person name="Chang I.S."/>
            <person name="Choi I.G."/>
        </authorList>
    </citation>
    <scope>NUCLEOTIDE SEQUENCE [LARGE SCALE GENOMIC DNA]</scope>
    <source>
        <strain evidence="1 2">KIST612</strain>
    </source>
</reference>
<protein>
    <submittedName>
        <fullName evidence="1">Uncharacterized protein</fullName>
    </submittedName>
</protein>
<reference key="1">
    <citation type="submission" date="2010-09" db="EMBL/GenBank/DDBJ databases">
        <authorList>
            <person name="Roh H."/>
            <person name="Ko H.-J."/>
            <person name="Kim D."/>
            <person name="Choi D.G."/>
            <person name="Park S."/>
            <person name="Kim S."/>
            <person name="Kim K.H."/>
            <person name="Chang I.S."/>
            <person name="Choi I.-G."/>
        </authorList>
    </citation>
    <scope>NUCLEOTIDE SEQUENCE</scope>
    <source>
        <strain>KIST612</strain>
    </source>
</reference>
<proteinExistence type="predicted"/>
<evidence type="ECO:0000313" key="1">
    <source>
        <dbReference type="EMBL" id="ADO38568.1"/>
    </source>
</evidence>